<keyword evidence="6" id="KW-1133">Transmembrane helix</keyword>
<evidence type="ECO:0000256" key="7">
    <source>
        <dbReference type="ARBA" id="ARBA00023012"/>
    </source>
</evidence>
<evidence type="ECO:0000256" key="1">
    <source>
        <dbReference type="ARBA" id="ARBA00004651"/>
    </source>
</evidence>
<sequence>MNMDAIKNGIRDEKSIHQNDKEKQKFDIASVIHDEICPILTFLLHDMYWIEKISECNTVKMRANQCVDQLTHAMNRCRTVLLDLLPNEEGPGLSESLDVMFKKINLVSGIAVSSEIDSRINQLGAEQQSVIYRTVQEALSNVSKHSHAKHVHVTAKIILDEVQVRVVDDGIGLGCGDLSPAFCIGVKMQNQRAEDLAGHFSIQNNSNGEGTKILLSFPIESHLIYL</sequence>
<dbReference type="Pfam" id="PF02518">
    <property type="entry name" value="HATPase_c"/>
    <property type="match status" value="1"/>
</dbReference>
<keyword evidence="7" id="KW-0902">Two-component regulatory system</keyword>
<feature type="domain" description="Histidine kinase/HSP90-like ATPase" evidence="9">
    <location>
        <begin position="129"/>
        <end position="219"/>
    </location>
</feature>
<evidence type="ECO:0000256" key="8">
    <source>
        <dbReference type="ARBA" id="ARBA00023136"/>
    </source>
</evidence>
<name>A0A2T7UJ29_9BURK</name>
<evidence type="ECO:0000256" key="6">
    <source>
        <dbReference type="ARBA" id="ARBA00022989"/>
    </source>
</evidence>
<dbReference type="STRING" id="1293045.H663_15445"/>
<evidence type="ECO:0000313" key="10">
    <source>
        <dbReference type="EMBL" id="PVE44661.1"/>
    </source>
</evidence>
<dbReference type="GO" id="GO:0016301">
    <property type="term" value="F:kinase activity"/>
    <property type="evidence" value="ECO:0007669"/>
    <property type="project" value="UniProtKB-KW"/>
</dbReference>
<keyword evidence="8" id="KW-0472">Membrane</keyword>
<keyword evidence="4" id="KW-0812">Transmembrane</keyword>
<comment type="subcellular location">
    <subcellularLocation>
        <location evidence="1">Cell membrane</location>
        <topology evidence="1">Multi-pass membrane protein</topology>
    </subcellularLocation>
</comment>
<proteinExistence type="predicted"/>
<dbReference type="CDD" id="cd16917">
    <property type="entry name" value="HATPase_UhpB-NarQ-NarX-like"/>
    <property type="match status" value="1"/>
</dbReference>
<gene>
    <name evidence="10" type="ORF">H663_001180</name>
</gene>
<keyword evidence="2" id="KW-1003">Cell membrane</keyword>
<keyword evidence="11" id="KW-1185">Reference proteome</keyword>
<dbReference type="Gene3D" id="3.30.565.10">
    <property type="entry name" value="Histidine kinase-like ATPase, C-terminal domain"/>
    <property type="match status" value="1"/>
</dbReference>
<organism evidence="10 11">
    <name type="scientific">Limnohabitans planktonicus II-D5</name>
    <dbReference type="NCBI Taxonomy" id="1293045"/>
    <lineage>
        <taxon>Bacteria</taxon>
        <taxon>Pseudomonadati</taxon>
        <taxon>Pseudomonadota</taxon>
        <taxon>Betaproteobacteria</taxon>
        <taxon>Burkholderiales</taxon>
        <taxon>Comamonadaceae</taxon>
        <taxon>Limnohabitans</taxon>
    </lineage>
</organism>
<dbReference type="Proteomes" id="UP000037507">
    <property type="component" value="Unassembled WGS sequence"/>
</dbReference>
<dbReference type="PANTHER" id="PTHR24421:SF37">
    <property type="entry name" value="SENSOR HISTIDINE KINASE NARS"/>
    <property type="match status" value="1"/>
</dbReference>
<evidence type="ECO:0000256" key="4">
    <source>
        <dbReference type="ARBA" id="ARBA00022692"/>
    </source>
</evidence>
<comment type="caution">
    <text evidence="10">The sequence shown here is derived from an EMBL/GenBank/DDBJ whole genome shotgun (WGS) entry which is preliminary data.</text>
</comment>
<dbReference type="GO" id="GO:0005524">
    <property type="term" value="F:ATP binding"/>
    <property type="evidence" value="ECO:0007669"/>
    <property type="project" value="UniProtKB-KW"/>
</dbReference>
<accession>A0A2T7UJ29</accession>
<evidence type="ECO:0000313" key="11">
    <source>
        <dbReference type="Proteomes" id="UP000037507"/>
    </source>
</evidence>
<dbReference type="EMBL" id="LFYT02000001">
    <property type="protein sequence ID" value="PVE44661.1"/>
    <property type="molecule type" value="Genomic_DNA"/>
</dbReference>
<keyword evidence="3" id="KW-0808">Transferase</keyword>
<reference evidence="10" key="1">
    <citation type="submission" date="2017-04" db="EMBL/GenBank/DDBJ databases">
        <title>Unexpected and diverse lifestyles within the genus Limnohabitans.</title>
        <authorList>
            <person name="Kasalicky V."/>
            <person name="Mehrshad M."/>
            <person name="Andrei S.-A."/>
            <person name="Salcher M."/>
            <person name="Kratochvilova H."/>
            <person name="Simek K."/>
            <person name="Ghai R."/>
        </authorList>
    </citation>
    <scope>NUCLEOTIDE SEQUENCE [LARGE SCALE GENOMIC DNA]</scope>
    <source>
        <strain evidence="10">II-D5</strain>
    </source>
</reference>
<keyword evidence="5" id="KW-0418">Kinase</keyword>
<evidence type="ECO:0000256" key="3">
    <source>
        <dbReference type="ARBA" id="ARBA00022679"/>
    </source>
</evidence>
<dbReference type="GO" id="GO:0005886">
    <property type="term" value="C:plasma membrane"/>
    <property type="evidence" value="ECO:0007669"/>
    <property type="project" value="UniProtKB-SubCell"/>
</dbReference>
<dbReference type="GO" id="GO:0000160">
    <property type="term" value="P:phosphorelay signal transduction system"/>
    <property type="evidence" value="ECO:0007669"/>
    <property type="project" value="UniProtKB-KW"/>
</dbReference>
<evidence type="ECO:0000256" key="2">
    <source>
        <dbReference type="ARBA" id="ARBA00022475"/>
    </source>
</evidence>
<protein>
    <submittedName>
        <fullName evidence="10">ATP-binding protein</fullName>
    </submittedName>
</protein>
<evidence type="ECO:0000256" key="5">
    <source>
        <dbReference type="ARBA" id="ARBA00022777"/>
    </source>
</evidence>
<dbReference type="InterPro" id="IPR036890">
    <property type="entry name" value="HATPase_C_sf"/>
</dbReference>
<dbReference type="InterPro" id="IPR003594">
    <property type="entry name" value="HATPase_dom"/>
</dbReference>
<keyword evidence="10" id="KW-0067">ATP-binding</keyword>
<dbReference type="PANTHER" id="PTHR24421">
    <property type="entry name" value="NITRATE/NITRITE SENSOR PROTEIN NARX-RELATED"/>
    <property type="match status" value="1"/>
</dbReference>
<keyword evidence="10" id="KW-0547">Nucleotide-binding</keyword>
<dbReference type="InterPro" id="IPR050482">
    <property type="entry name" value="Sensor_HK_TwoCompSys"/>
</dbReference>
<dbReference type="AlphaFoldDB" id="A0A2T7UJ29"/>
<dbReference type="SUPFAM" id="SSF55874">
    <property type="entry name" value="ATPase domain of HSP90 chaperone/DNA topoisomerase II/histidine kinase"/>
    <property type="match status" value="1"/>
</dbReference>
<evidence type="ECO:0000259" key="9">
    <source>
        <dbReference type="Pfam" id="PF02518"/>
    </source>
</evidence>